<proteinExistence type="predicted"/>
<gene>
    <name evidence="1" type="ORF">HWI92_17765</name>
</gene>
<keyword evidence="2" id="KW-1185">Reference proteome</keyword>
<name>A0ABX7IBV8_9BACT</name>
<accession>A0ABX7IBV8</accession>
<dbReference type="Proteomes" id="UP000612680">
    <property type="component" value="Chromosome"/>
</dbReference>
<dbReference type="EMBL" id="CP056775">
    <property type="protein sequence ID" value="QRR02628.1"/>
    <property type="molecule type" value="Genomic_DNA"/>
</dbReference>
<organism evidence="1 2">
    <name type="scientific">Dyadobacter sandarakinus</name>
    <dbReference type="NCBI Taxonomy" id="2747268"/>
    <lineage>
        <taxon>Bacteria</taxon>
        <taxon>Pseudomonadati</taxon>
        <taxon>Bacteroidota</taxon>
        <taxon>Cytophagia</taxon>
        <taxon>Cytophagales</taxon>
        <taxon>Spirosomataceae</taxon>
        <taxon>Dyadobacter</taxon>
    </lineage>
</organism>
<evidence type="ECO:0000313" key="2">
    <source>
        <dbReference type="Proteomes" id="UP000612680"/>
    </source>
</evidence>
<evidence type="ECO:0000313" key="1">
    <source>
        <dbReference type="EMBL" id="QRR02628.1"/>
    </source>
</evidence>
<reference evidence="1 2" key="1">
    <citation type="submission" date="2020-06" db="EMBL/GenBank/DDBJ databases">
        <title>Dyadobacter sandarakinus sp. nov., isolated from the soil of the Arctic Yellow River Station.</title>
        <authorList>
            <person name="Zhang Y."/>
            <person name="Peng F."/>
        </authorList>
    </citation>
    <scope>NUCLEOTIDE SEQUENCE [LARGE SCALE GENOMIC DNA]</scope>
    <source>
        <strain evidence="1 2">Q3-56</strain>
    </source>
</reference>
<protein>
    <submittedName>
        <fullName evidence="1">Uncharacterized protein</fullName>
    </submittedName>
</protein>
<dbReference type="RefSeq" id="WP_204657772.1">
    <property type="nucleotide sequence ID" value="NZ_CP056775.1"/>
</dbReference>
<sequence length="127" mass="14810">MTKDLLLRLYARKDRKRRKMLFALFRDKIRLDVSIDAVVEMINLELGKQGIVNAADIKYCRHYFGKRQAENERPNLVADMPPRNNSNSLIISKEVNTIQPDLEEVDWTDVDEISVAMEGIKSKFTKR</sequence>